<dbReference type="STRING" id="933852.A0A0C3BEP8"/>
<feature type="compositionally biased region" description="Basic and acidic residues" evidence="13">
    <location>
        <begin position="147"/>
        <end position="161"/>
    </location>
</feature>
<feature type="compositionally biased region" description="Acidic residues" evidence="13">
    <location>
        <begin position="26"/>
        <end position="36"/>
    </location>
</feature>
<dbReference type="OrthoDB" id="7848332at2759"/>
<feature type="domain" description="Protein arginine N-methyltransferase 3-like C2H2 zinc finger" evidence="14">
    <location>
        <begin position="77"/>
        <end position="121"/>
    </location>
</feature>
<dbReference type="InterPro" id="IPR049482">
    <property type="entry name" value="ANM3-like_C2H2_Zf"/>
</dbReference>
<feature type="compositionally biased region" description="Polar residues" evidence="13">
    <location>
        <begin position="1"/>
        <end position="13"/>
    </location>
</feature>
<keyword evidence="5 12" id="KW-0808">Transferase</keyword>
<feature type="region of interest" description="Disordered" evidence="13">
    <location>
        <begin position="1"/>
        <end position="36"/>
    </location>
</feature>
<proteinExistence type="predicted"/>
<evidence type="ECO:0000313" key="17">
    <source>
        <dbReference type="Proteomes" id="UP000054097"/>
    </source>
</evidence>
<dbReference type="HOGENOM" id="CLU_017375_6_1_1"/>
<dbReference type="AlphaFoldDB" id="A0A0C3BEP8"/>
<evidence type="ECO:0000256" key="7">
    <source>
        <dbReference type="ARBA" id="ARBA00022723"/>
    </source>
</evidence>
<keyword evidence="6 12" id="KW-0949">S-adenosyl-L-methionine</keyword>
<evidence type="ECO:0000256" key="5">
    <source>
        <dbReference type="ARBA" id="ARBA00022679"/>
    </source>
</evidence>
<evidence type="ECO:0000259" key="15">
    <source>
        <dbReference type="Pfam" id="PF22528"/>
    </source>
</evidence>
<evidence type="ECO:0000256" key="12">
    <source>
        <dbReference type="PROSITE-ProRule" id="PRU01015"/>
    </source>
</evidence>
<evidence type="ECO:0000256" key="6">
    <source>
        <dbReference type="ARBA" id="ARBA00022691"/>
    </source>
</evidence>
<reference evidence="16 17" key="1">
    <citation type="submission" date="2014-04" db="EMBL/GenBank/DDBJ databases">
        <authorList>
            <consortium name="DOE Joint Genome Institute"/>
            <person name="Kuo A."/>
            <person name="Zuccaro A."/>
            <person name="Kohler A."/>
            <person name="Nagy L.G."/>
            <person name="Floudas D."/>
            <person name="Copeland A."/>
            <person name="Barry K.W."/>
            <person name="Cichocki N."/>
            <person name="Veneault-Fourrey C."/>
            <person name="LaButti K."/>
            <person name="Lindquist E.A."/>
            <person name="Lipzen A."/>
            <person name="Lundell T."/>
            <person name="Morin E."/>
            <person name="Murat C."/>
            <person name="Sun H."/>
            <person name="Tunlid A."/>
            <person name="Henrissat B."/>
            <person name="Grigoriev I.V."/>
            <person name="Hibbett D.S."/>
            <person name="Martin F."/>
            <person name="Nordberg H.P."/>
            <person name="Cantor M.N."/>
            <person name="Hua S.X."/>
        </authorList>
    </citation>
    <scope>NUCLEOTIDE SEQUENCE [LARGE SCALE GENOMIC DNA]</scope>
    <source>
        <strain evidence="16 17">MAFF 305830</strain>
    </source>
</reference>
<dbReference type="SUPFAM" id="SSF57667">
    <property type="entry name" value="beta-beta-alpha zinc fingers"/>
    <property type="match status" value="1"/>
</dbReference>
<dbReference type="PROSITE" id="PS51678">
    <property type="entry name" value="SAM_MT_PRMT"/>
    <property type="match status" value="1"/>
</dbReference>
<evidence type="ECO:0000256" key="4">
    <source>
        <dbReference type="ARBA" id="ARBA00022603"/>
    </source>
</evidence>
<evidence type="ECO:0000259" key="14">
    <source>
        <dbReference type="Pfam" id="PF21137"/>
    </source>
</evidence>
<keyword evidence="17" id="KW-1185">Reference proteome</keyword>
<dbReference type="InterPro" id="IPR055135">
    <property type="entry name" value="PRMT_dom"/>
</dbReference>
<evidence type="ECO:0000256" key="10">
    <source>
        <dbReference type="ARBA" id="ARBA00047384"/>
    </source>
</evidence>
<comment type="catalytic activity">
    <reaction evidence="11">
        <text>L-arginyl-[protein] + S-adenosyl-L-methionine = N(omega)-methyl-L-arginyl-[protein] + S-adenosyl-L-homocysteine + H(+)</text>
        <dbReference type="Rhea" id="RHEA:48100"/>
        <dbReference type="Rhea" id="RHEA-COMP:10532"/>
        <dbReference type="Rhea" id="RHEA-COMP:11990"/>
        <dbReference type="ChEBI" id="CHEBI:15378"/>
        <dbReference type="ChEBI" id="CHEBI:29965"/>
        <dbReference type="ChEBI" id="CHEBI:57856"/>
        <dbReference type="ChEBI" id="CHEBI:59789"/>
        <dbReference type="ChEBI" id="CHEBI:65280"/>
    </reaction>
    <physiologicalReaction direction="left-to-right" evidence="11">
        <dbReference type="Rhea" id="RHEA:48101"/>
    </physiologicalReaction>
</comment>
<reference evidence="17" key="2">
    <citation type="submission" date="2015-01" db="EMBL/GenBank/DDBJ databases">
        <title>Evolutionary Origins and Diversification of the Mycorrhizal Mutualists.</title>
        <authorList>
            <consortium name="DOE Joint Genome Institute"/>
            <consortium name="Mycorrhizal Genomics Consortium"/>
            <person name="Kohler A."/>
            <person name="Kuo A."/>
            <person name="Nagy L.G."/>
            <person name="Floudas D."/>
            <person name="Copeland A."/>
            <person name="Barry K.W."/>
            <person name="Cichocki N."/>
            <person name="Veneault-Fourrey C."/>
            <person name="LaButti K."/>
            <person name="Lindquist E.A."/>
            <person name="Lipzen A."/>
            <person name="Lundell T."/>
            <person name="Morin E."/>
            <person name="Murat C."/>
            <person name="Riley R."/>
            <person name="Ohm R."/>
            <person name="Sun H."/>
            <person name="Tunlid A."/>
            <person name="Henrissat B."/>
            <person name="Grigoriev I.V."/>
            <person name="Hibbett D.S."/>
            <person name="Martin F."/>
        </authorList>
    </citation>
    <scope>NUCLEOTIDE SEQUENCE [LARGE SCALE GENOMIC DNA]</scope>
    <source>
        <strain evidence="17">MAFF 305830</strain>
    </source>
</reference>
<dbReference type="PANTHER" id="PTHR11006:SF53">
    <property type="entry name" value="PROTEIN ARGININE N-METHYLTRANSFERASE 3"/>
    <property type="match status" value="1"/>
</dbReference>
<dbReference type="GO" id="GO:0005829">
    <property type="term" value="C:cytosol"/>
    <property type="evidence" value="ECO:0007669"/>
    <property type="project" value="UniProtKB-SubCell"/>
</dbReference>
<evidence type="ECO:0000256" key="1">
    <source>
        <dbReference type="ARBA" id="ARBA00004514"/>
    </source>
</evidence>
<dbReference type="FunFam" id="3.40.50.150:FF:000003">
    <property type="entry name" value="Blast:Protein arginine N-methyltransferase 1"/>
    <property type="match status" value="1"/>
</dbReference>
<dbReference type="EC" id="2.1.1.319" evidence="2"/>
<keyword evidence="4 12" id="KW-0489">Methyltransferase</keyword>
<evidence type="ECO:0000256" key="13">
    <source>
        <dbReference type="SAM" id="MobiDB-lite"/>
    </source>
</evidence>
<evidence type="ECO:0000256" key="2">
    <source>
        <dbReference type="ARBA" id="ARBA00011925"/>
    </source>
</evidence>
<dbReference type="InterPro" id="IPR036236">
    <property type="entry name" value="Znf_C2H2_sf"/>
</dbReference>
<sequence length="672" mass="74824">MSDDPSSLQQNRPESPNSDSSSSTGSEDEDNNWDDWVEDTAGFATVSLFEDRQFPSAEAALKHDKETHGFDLSALSTKLALDTHQRLRLINYIRSKKPSSNDLASLSGTEPFFTDDAYLKPVIEDDPLLQLQMDEWSSDEDEPSQAKGKEPVSEASELQRSKKEIKRLKERLAAAQKDLVDYRNLVNDNIANIATGALGNVTLDDIKKEELPSPASRDDDTHYFESYNEQSIHWTMLTDRVRTTTYATFIVSNPNLFRGAVVMDVGCGTGILSLLAARAGAKRVFAVEASKIADKAEANIKANGYSDVITLVRGKVETISLPDDCPKVDVIISEWMGYALLYESMLDSVLVARDRFLRPKEDISPANPKSPPEFKGVMVPSQTRMVLALCDPQSLIKQRVGFWKDVYGFDMSSMVGEAFEEAIIECVPKEEVLSAPCMIKDLDLQRITSKGLSFTSSFVLKANELPTSPAAKVKSGNTYFLGKLHAHRTYATAFVLWFDTFFHPTGKQYPEDAKCKVHTSEDGEWETGDVLKLRPSSKRRKTLEQAANPLAPPPEQVSEVVIPQTTEPEALPVEESSSVKKPVVEFETSREESFTTGPHGTSTHWKQAVFLLKTPIEISRGTEIRGTFYCRKSETNSRELDFEFHFVAVNPLSSPIGDTSESVPTVQCFRVR</sequence>
<dbReference type="InterPro" id="IPR025799">
    <property type="entry name" value="Arg_MeTrfase"/>
</dbReference>
<evidence type="ECO:0000256" key="3">
    <source>
        <dbReference type="ARBA" id="ARBA00022490"/>
    </source>
</evidence>
<keyword evidence="9" id="KW-0862">Zinc</keyword>
<dbReference type="Gene3D" id="3.40.50.150">
    <property type="entry name" value="Vaccinia Virus protein VP39"/>
    <property type="match status" value="1"/>
</dbReference>
<dbReference type="Pfam" id="PF06325">
    <property type="entry name" value="PrmA"/>
    <property type="match status" value="1"/>
</dbReference>
<protein>
    <recommendedName>
        <fullName evidence="2">type I protein arginine methyltransferase</fullName>
        <ecNumber evidence="2">2.1.1.319</ecNumber>
    </recommendedName>
</protein>
<accession>A0A0C3BEP8</accession>
<comment type="subcellular location">
    <subcellularLocation>
        <location evidence="1">Cytoplasm</location>
        <location evidence="1">Cytosol</location>
    </subcellularLocation>
</comment>
<dbReference type="Pfam" id="PF21137">
    <property type="entry name" value="ANM3_C2H2_Zf"/>
    <property type="match status" value="1"/>
</dbReference>
<dbReference type="GO" id="GO:0005634">
    <property type="term" value="C:nucleus"/>
    <property type="evidence" value="ECO:0007669"/>
    <property type="project" value="TreeGrafter"/>
</dbReference>
<dbReference type="EMBL" id="KN824286">
    <property type="protein sequence ID" value="KIM29931.1"/>
    <property type="molecule type" value="Genomic_DNA"/>
</dbReference>
<evidence type="ECO:0000313" key="16">
    <source>
        <dbReference type="EMBL" id="KIM29931.1"/>
    </source>
</evidence>
<dbReference type="GO" id="GO:0035242">
    <property type="term" value="F:protein-arginine omega-N asymmetric methyltransferase activity"/>
    <property type="evidence" value="ECO:0007669"/>
    <property type="project" value="UniProtKB-EC"/>
</dbReference>
<dbReference type="Pfam" id="PF22528">
    <property type="entry name" value="PRMT_C"/>
    <property type="match status" value="2"/>
</dbReference>
<keyword evidence="3" id="KW-0963">Cytoplasm</keyword>
<gene>
    <name evidence="16" type="ORF">M408DRAFT_328390</name>
</gene>
<dbReference type="CDD" id="cd02440">
    <property type="entry name" value="AdoMet_MTases"/>
    <property type="match status" value="1"/>
</dbReference>
<dbReference type="Proteomes" id="UP000054097">
    <property type="component" value="Unassembled WGS sequence"/>
</dbReference>
<evidence type="ECO:0000256" key="9">
    <source>
        <dbReference type="ARBA" id="ARBA00022833"/>
    </source>
</evidence>
<organism evidence="16 17">
    <name type="scientific">Serendipita vermifera MAFF 305830</name>
    <dbReference type="NCBI Taxonomy" id="933852"/>
    <lineage>
        <taxon>Eukaryota</taxon>
        <taxon>Fungi</taxon>
        <taxon>Dikarya</taxon>
        <taxon>Basidiomycota</taxon>
        <taxon>Agaricomycotina</taxon>
        <taxon>Agaricomycetes</taxon>
        <taxon>Sebacinales</taxon>
        <taxon>Serendipitaceae</taxon>
        <taxon>Serendipita</taxon>
    </lineage>
</organism>
<name>A0A0C3BEP8_SERVB</name>
<dbReference type="InterPro" id="IPR029063">
    <property type="entry name" value="SAM-dependent_MTases_sf"/>
</dbReference>
<dbReference type="GO" id="GO:0032259">
    <property type="term" value="P:methylation"/>
    <property type="evidence" value="ECO:0007669"/>
    <property type="project" value="UniProtKB-KW"/>
</dbReference>
<dbReference type="GO" id="GO:0008270">
    <property type="term" value="F:zinc ion binding"/>
    <property type="evidence" value="ECO:0007669"/>
    <property type="project" value="UniProtKB-KW"/>
</dbReference>
<feature type="domain" description="Protein arginine N-methyltransferase" evidence="15">
    <location>
        <begin position="385"/>
        <end position="507"/>
    </location>
</feature>
<evidence type="ECO:0000256" key="8">
    <source>
        <dbReference type="ARBA" id="ARBA00022771"/>
    </source>
</evidence>
<dbReference type="GO" id="GO:0042054">
    <property type="term" value="F:histone methyltransferase activity"/>
    <property type="evidence" value="ECO:0007669"/>
    <property type="project" value="TreeGrafter"/>
</dbReference>
<dbReference type="SUPFAM" id="SSF53335">
    <property type="entry name" value="S-adenosyl-L-methionine-dependent methyltransferases"/>
    <property type="match status" value="1"/>
</dbReference>
<comment type="catalytic activity">
    <reaction evidence="10">
        <text>L-arginyl-[protein] + 2 S-adenosyl-L-methionine = N(omega),N(omega)-dimethyl-L-arginyl-[protein] + 2 S-adenosyl-L-homocysteine + 2 H(+)</text>
        <dbReference type="Rhea" id="RHEA:48096"/>
        <dbReference type="Rhea" id="RHEA-COMP:10532"/>
        <dbReference type="Rhea" id="RHEA-COMP:11991"/>
        <dbReference type="ChEBI" id="CHEBI:15378"/>
        <dbReference type="ChEBI" id="CHEBI:29965"/>
        <dbReference type="ChEBI" id="CHEBI:57856"/>
        <dbReference type="ChEBI" id="CHEBI:59789"/>
        <dbReference type="ChEBI" id="CHEBI:61897"/>
        <dbReference type="EC" id="2.1.1.319"/>
    </reaction>
    <physiologicalReaction direction="left-to-right" evidence="10">
        <dbReference type="Rhea" id="RHEA:48097"/>
    </physiologicalReaction>
</comment>
<dbReference type="Gene3D" id="2.70.160.11">
    <property type="entry name" value="Hnrnp arginine n-methyltransferase1"/>
    <property type="match status" value="1"/>
</dbReference>
<keyword evidence="8" id="KW-0863">Zinc-finger</keyword>
<feature type="domain" description="Protein arginine N-methyltransferase" evidence="15">
    <location>
        <begin position="585"/>
        <end position="646"/>
    </location>
</feature>
<feature type="compositionally biased region" description="Low complexity" evidence="13">
    <location>
        <begin position="14"/>
        <end position="25"/>
    </location>
</feature>
<evidence type="ECO:0000256" key="11">
    <source>
        <dbReference type="ARBA" id="ARBA00049303"/>
    </source>
</evidence>
<feature type="region of interest" description="Disordered" evidence="13">
    <location>
        <begin position="136"/>
        <end position="161"/>
    </location>
</feature>
<dbReference type="PANTHER" id="PTHR11006">
    <property type="entry name" value="PROTEIN ARGININE N-METHYLTRANSFERASE"/>
    <property type="match status" value="1"/>
</dbReference>
<keyword evidence="7" id="KW-0479">Metal-binding</keyword>